<dbReference type="PROSITE" id="PS50119">
    <property type="entry name" value="ZF_BBOX"/>
    <property type="match status" value="2"/>
</dbReference>
<keyword evidence="5" id="KW-1185">Reference proteome</keyword>
<dbReference type="Proteomes" id="UP000245119">
    <property type="component" value="Linkage Group LG12"/>
</dbReference>
<keyword evidence="1" id="KW-0863">Zinc-finger</keyword>
<organism evidence="4 5">
    <name type="scientific">Pomacea canaliculata</name>
    <name type="common">Golden apple snail</name>
    <dbReference type="NCBI Taxonomy" id="400727"/>
    <lineage>
        <taxon>Eukaryota</taxon>
        <taxon>Metazoa</taxon>
        <taxon>Spiralia</taxon>
        <taxon>Lophotrochozoa</taxon>
        <taxon>Mollusca</taxon>
        <taxon>Gastropoda</taxon>
        <taxon>Caenogastropoda</taxon>
        <taxon>Architaenioglossa</taxon>
        <taxon>Ampullarioidea</taxon>
        <taxon>Ampullariidae</taxon>
        <taxon>Pomacea</taxon>
    </lineage>
</organism>
<dbReference type="SUPFAM" id="SSF57845">
    <property type="entry name" value="B-box zinc-binding domain"/>
    <property type="match status" value="1"/>
</dbReference>
<dbReference type="GO" id="GO:0008270">
    <property type="term" value="F:zinc ion binding"/>
    <property type="evidence" value="ECO:0007669"/>
    <property type="project" value="UniProtKB-KW"/>
</dbReference>
<proteinExistence type="predicted"/>
<comment type="caution">
    <text evidence="4">The sequence shown here is derived from an EMBL/GenBank/DDBJ whole genome shotgun (WGS) entry which is preliminary data.</text>
</comment>
<dbReference type="SMART" id="SM00336">
    <property type="entry name" value="BBOX"/>
    <property type="match status" value="2"/>
</dbReference>
<name>A0A2T7NGM3_POMCA</name>
<evidence type="ECO:0000256" key="1">
    <source>
        <dbReference type="PROSITE-ProRule" id="PRU00024"/>
    </source>
</evidence>
<dbReference type="GO" id="GO:0061630">
    <property type="term" value="F:ubiquitin protein ligase activity"/>
    <property type="evidence" value="ECO:0007669"/>
    <property type="project" value="TreeGrafter"/>
</dbReference>
<evidence type="ECO:0000259" key="3">
    <source>
        <dbReference type="PROSITE" id="PS50119"/>
    </source>
</evidence>
<dbReference type="OrthoDB" id="6156957at2759"/>
<protein>
    <recommendedName>
        <fullName evidence="3">B box-type domain-containing protein</fullName>
    </recommendedName>
</protein>
<evidence type="ECO:0000256" key="2">
    <source>
        <dbReference type="SAM" id="MobiDB-lite"/>
    </source>
</evidence>
<reference evidence="4 5" key="1">
    <citation type="submission" date="2018-04" db="EMBL/GenBank/DDBJ databases">
        <title>The genome of golden apple snail Pomacea canaliculata provides insight into stress tolerance and invasive adaptation.</title>
        <authorList>
            <person name="Liu C."/>
            <person name="Liu B."/>
            <person name="Ren Y."/>
            <person name="Zhang Y."/>
            <person name="Wang H."/>
            <person name="Li S."/>
            <person name="Jiang F."/>
            <person name="Yin L."/>
            <person name="Zhang G."/>
            <person name="Qian W."/>
            <person name="Fan W."/>
        </authorList>
    </citation>
    <scope>NUCLEOTIDE SEQUENCE [LARGE SCALE GENOMIC DNA]</scope>
    <source>
        <strain evidence="4">SZHN2017</strain>
        <tissue evidence="4">Muscle</tissue>
    </source>
</reference>
<dbReference type="PANTHER" id="PTHR25462">
    <property type="entry name" value="BONUS, ISOFORM C-RELATED"/>
    <property type="match status" value="1"/>
</dbReference>
<sequence length="570" mass="62102">MDKVESLPRNLALENIVFRYQEIQSNSLSKSKSLDLSASSSRVLDLSIGSDGTLDLPVFSEEGSDVSTSMCELCDDSKERARWFCHQCNIYYCQQCLESCHPRRGTLRHHRLSYSGLVEKEEAVHCKDHDHEVTSIFCDSCKILVCHLCVCEGTGQHSGHTFLDPDTAAKRIKSSAQEYKSQLDKMLVATQLAQRSAEAVVAEIEGVQEIAKQWVESQYQRLVRDLTFVASTAKSSALAQLQARQAEQVTACQSHIAAITSHLQQLQSLCNRCSTVLDLSSKQQVLQQASSLTSMAQSLQDTETAQQAITSSHDDIINSTETVRRIKASVADYRKSVYRMLHVITGDSTQQCKVIIPVIRSMATTSPAPSDQTTPAQTDGVTSPAVATQTDSAASGPSKPRGQSRMLISWGFNSTTFMAEPLTGCCQWSVTVEKNTSKIGDVKSGYLFGTGVSSVVLNAKDQVGLTAKSTGIVCSNGCLALCCSGKMETLMKLDDLPIGVTISVSFQKPVGVIFSYLVSVKGWSRCLQGKVVIPDLEDSVKVYPAFTVSQRVKLHFPTAQCSTQEASSLD</sequence>
<gene>
    <name evidence="4" type="ORF">C0Q70_18475</name>
</gene>
<accession>A0A2T7NGM3</accession>
<dbReference type="AlphaFoldDB" id="A0A2T7NGM3"/>
<feature type="domain" description="B box-type" evidence="3">
    <location>
        <begin position="121"/>
        <end position="165"/>
    </location>
</feature>
<evidence type="ECO:0000313" key="5">
    <source>
        <dbReference type="Proteomes" id="UP000245119"/>
    </source>
</evidence>
<dbReference type="CDD" id="cd19803">
    <property type="entry name" value="Bbox1_TRIM9-like_C-I"/>
    <property type="match status" value="1"/>
</dbReference>
<dbReference type="Gene3D" id="4.10.830.40">
    <property type="match status" value="1"/>
</dbReference>
<feature type="compositionally biased region" description="Polar residues" evidence="2">
    <location>
        <begin position="364"/>
        <end position="395"/>
    </location>
</feature>
<evidence type="ECO:0000313" key="4">
    <source>
        <dbReference type="EMBL" id="PVD20321.1"/>
    </source>
</evidence>
<dbReference type="Gene3D" id="3.30.160.60">
    <property type="entry name" value="Classic Zinc Finger"/>
    <property type="match status" value="1"/>
</dbReference>
<feature type="domain" description="B box-type" evidence="3">
    <location>
        <begin position="66"/>
        <end position="114"/>
    </location>
</feature>
<keyword evidence="1" id="KW-0862">Zinc</keyword>
<feature type="region of interest" description="Disordered" evidence="2">
    <location>
        <begin position="364"/>
        <end position="402"/>
    </location>
</feature>
<dbReference type="InterPro" id="IPR000315">
    <property type="entry name" value="Znf_B-box"/>
</dbReference>
<dbReference type="PANTHER" id="PTHR25462:SF306">
    <property type="entry name" value="TRIPARTITE MOTIF CONTAINING 9"/>
    <property type="match status" value="1"/>
</dbReference>
<dbReference type="CDD" id="cd19756">
    <property type="entry name" value="Bbox2"/>
    <property type="match status" value="1"/>
</dbReference>
<dbReference type="InterPro" id="IPR047153">
    <property type="entry name" value="TRIM45/56/19-like"/>
</dbReference>
<keyword evidence="1" id="KW-0479">Metal-binding</keyword>
<dbReference type="EMBL" id="PZQS01000012">
    <property type="protein sequence ID" value="PVD20321.1"/>
    <property type="molecule type" value="Genomic_DNA"/>
</dbReference>